<feature type="signal peptide" evidence="8">
    <location>
        <begin position="1"/>
        <end position="19"/>
    </location>
</feature>
<keyword evidence="5" id="KW-0378">Hydrolase</keyword>
<evidence type="ECO:0000256" key="7">
    <source>
        <dbReference type="ARBA" id="ARBA00023180"/>
    </source>
</evidence>
<evidence type="ECO:0000256" key="8">
    <source>
        <dbReference type="SAM" id="SignalP"/>
    </source>
</evidence>
<comment type="catalytic activity">
    <reaction evidence="1">
        <text>a phosphate monoester + H2O = an alcohol + phosphate</text>
        <dbReference type="Rhea" id="RHEA:15017"/>
        <dbReference type="ChEBI" id="CHEBI:15377"/>
        <dbReference type="ChEBI" id="CHEBI:30879"/>
        <dbReference type="ChEBI" id="CHEBI:43474"/>
        <dbReference type="ChEBI" id="CHEBI:67140"/>
        <dbReference type="EC" id="3.1.3.2"/>
    </reaction>
</comment>
<evidence type="ECO:0000256" key="4">
    <source>
        <dbReference type="ARBA" id="ARBA00022729"/>
    </source>
</evidence>
<dbReference type="SUPFAM" id="SSF53254">
    <property type="entry name" value="Phosphoglycerate mutase-like"/>
    <property type="match status" value="1"/>
</dbReference>
<proteinExistence type="inferred from homology"/>
<accession>A0AAV8VQF4</accession>
<dbReference type="InterPro" id="IPR050645">
    <property type="entry name" value="Histidine_acid_phosphatase"/>
</dbReference>
<comment type="caution">
    <text evidence="9">The sequence shown here is derived from an EMBL/GenBank/DDBJ whole genome shotgun (WGS) entry which is preliminary data.</text>
</comment>
<keyword evidence="7" id="KW-0325">Glycoprotein</keyword>
<dbReference type="PANTHER" id="PTHR11567">
    <property type="entry name" value="ACID PHOSPHATASE-RELATED"/>
    <property type="match status" value="1"/>
</dbReference>
<dbReference type="InterPro" id="IPR029033">
    <property type="entry name" value="His_PPase_superfam"/>
</dbReference>
<dbReference type="Pfam" id="PF00328">
    <property type="entry name" value="His_Phos_2"/>
    <property type="match status" value="1"/>
</dbReference>
<dbReference type="Proteomes" id="UP001159042">
    <property type="component" value="Unassembled WGS sequence"/>
</dbReference>
<dbReference type="EMBL" id="JANEYG010000041">
    <property type="protein sequence ID" value="KAJ8916513.1"/>
    <property type="molecule type" value="Genomic_DNA"/>
</dbReference>
<evidence type="ECO:0000256" key="2">
    <source>
        <dbReference type="ARBA" id="ARBA00005375"/>
    </source>
</evidence>
<comment type="similarity">
    <text evidence="2">Belongs to the histidine acid phosphatase family.</text>
</comment>
<evidence type="ECO:0000256" key="3">
    <source>
        <dbReference type="ARBA" id="ARBA00012646"/>
    </source>
</evidence>
<sequence length="375" mass="43092">MQKLVALFFIVAELKCCWGSVVRAPKNGEDELVAVTVLYRHGDKTPTTSFPNDPYFNISYWPMGFGQLTNQGKRRQYELGKWFRNRYSAFLPEEYNAKDIYVLSSDVDRTLMSAQANLAGLYPPKGPQVWTDELLWQPIPVHTVPKVEDQLLYMERPCPKYNKLYNDTYRNEFFLKINEQYSEFYKQVSQLTGWEIDDVHFFAQLQSVLYVYSNFNASLLPSWASSLDMEKVNYLTGLNYARYTFTDALKRLGDGPFFHNLLAKFDKALDVKQQAPKFLMLSAHESTLASVLNGMGVFDYKAPEFASCVIWELRKRAGGKHYINLFYKRNSSDAVEKLKLVGCDVDCGYEVFKSILRPISMDLSSWDVDCAAGSG</sequence>
<organism evidence="9 10">
    <name type="scientific">Exocentrus adspersus</name>
    <dbReference type="NCBI Taxonomy" id="1586481"/>
    <lineage>
        <taxon>Eukaryota</taxon>
        <taxon>Metazoa</taxon>
        <taxon>Ecdysozoa</taxon>
        <taxon>Arthropoda</taxon>
        <taxon>Hexapoda</taxon>
        <taxon>Insecta</taxon>
        <taxon>Pterygota</taxon>
        <taxon>Neoptera</taxon>
        <taxon>Endopterygota</taxon>
        <taxon>Coleoptera</taxon>
        <taxon>Polyphaga</taxon>
        <taxon>Cucujiformia</taxon>
        <taxon>Chrysomeloidea</taxon>
        <taxon>Cerambycidae</taxon>
        <taxon>Lamiinae</taxon>
        <taxon>Acanthocinini</taxon>
        <taxon>Exocentrus</taxon>
    </lineage>
</organism>
<evidence type="ECO:0000256" key="6">
    <source>
        <dbReference type="ARBA" id="ARBA00023157"/>
    </source>
</evidence>
<evidence type="ECO:0000256" key="5">
    <source>
        <dbReference type="ARBA" id="ARBA00022801"/>
    </source>
</evidence>
<dbReference type="AlphaFoldDB" id="A0AAV8VQF4"/>
<name>A0AAV8VQF4_9CUCU</name>
<evidence type="ECO:0000313" key="9">
    <source>
        <dbReference type="EMBL" id="KAJ8916513.1"/>
    </source>
</evidence>
<dbReference type="InterPro" id="IPR000560">
    <property type="entry name" value="His_Pase_clade-2"/>
</dbReference>
<keyword evidence="4 8" id="KW-0732">Signal</keyword>
<reference evidence="9 10" key="1">
    <citation type="journal article" date="2023" name="Insect Mol. Biol.">
        <title>Genome sequencing provides insights into the evolution of gene families encoding plant cell wall-degrading enzymes in longhorned beetles.</title>
        <authorList>
            <person name="Shin N.R."/>
            <person name="Okamura Y."/>
            <person name="Kirsch R."/>
            <person name="Pauchet Y."/>
        </authorList>
    </citation>
    <scope>NUCLEOTIDE SEQUENCE [LARGE SCALE GENOMIC DNA]</scope>
    <source>
        <strain evidence="9">EAD_L_NR</strain>
    </source>
</reference>
<gene>
    <name evidence="9" type="ORF">NQ315_000155</name>
</gene>
<dbReference type="PANTHER" id="PTHR11567:SF211">
    <property type="entry name" value="PROSTATIC ACID PHOSPHATASE"/>
    <property type="match status" value="1"/>
</dbReference>
<dbReference type="Gene3D" id="3.40.50.1240">
    <property type="entry name" value="Phosphoglycerate mutase-like"/>
    <property type="match status" value="1"/>
</dbReference>
<evidence type="ECO:0000313" key="10">
    <source>
        <dbReference type="Proteomes" id="UP001159042"/>
    </source>
</evidence>
<protein>
    <recommendedName>
        <fullName evidence="3">acid phosphatase</fullName>
        <ecNumber evidence="3">3.1.3.2</ecNumber>
    </recommendedName>
</protein>
<feature type="chain" id="PRO_5043474081" description="acid phosphatase" evidence="8">
    <location>
        <begin position="20"/>
        <end position="375"/>
    </location>
</feature>
<keyword evidence="6" id="KW-1015">Disulfide bond</keyword>
<dbReference type="GO" id="GO:0003993">
    <property type="term" value="F:acid phosphatase activity"/>
    <property type="evidence" value="ECO:0007669"/>
    <property type="project" value="UniProtKB-EC"/>
</dbReference>
<dbReference type="CDD" id="cd07061">
    <property type="entry name" value="HP_HAP_like"/>
    <property type="match status" value="1"/>
</dbReference>
<keyword evidence="10" id="KW-1185">Reference proteome</keyword>
<evidence type="ECO:0000256" key="1">
    <source>
        <dbReference type="ARBA" id="ARBA00000032"/>
    </source>
</evidence>
<dbReference type="EC" id="3.1.3.2" evidence="3"/>